<evidence type="ECO:0000256" key="1">
    <source>
        <dbReference type="SAM" id="SignalP"/>
    </source>
</evidence>
<keyword evidence="1" id="KW-0732">Signal</keyword>
<feature type="signal peptide" evidence="1">
    <location>
        <begin position="1"/>
        <end position="24"/>
    </location>
</feature>
<sequence>MLNRRTILVCAISALCLTAPAVQAEQIQIFYADDGAAIGGYDTVSYFSGSDPVRGRPDIAVMWKGAVWYFSSHENREAFEANPYAYAPQFGGYCAYAVSRGYTVGTDPNVWKIVDDKLYLVHSSSIEKMWERDVEGNIEMAEDHWPQVLRN</sequence>
<organism evidence="2 3">
    <name type="scientific">Falsiruegeria litorea R37</name>
    <dbReference type="NCBI Taxonomy" id="1200284"/>
    <lineage>
        <taxon>Bacteria</taxon>
        <taxon>Pseudomonadati</taxon>
        <taxon>Pseudomonadota</taxon>
        <taxon>Alphaproteobacteria</taxon>
        <taxon>Rhodobacterales</taxon>
        <taxon>Roseobacteraceae</taxon>
        <taxon>Falsiruegeria</taxon>
    </lineage>
</organism>
<gene>
    <name evidence="2" type="ORF">TRL7639_01415</name>
</gene>
<dbReference type="OrthoDB" id="344729at2"/>
<evidence type="ECO:0000313" key="3">
    <source>
        <dbReference type="Proteomes" id="UP000193077"/>
    </source>
</evidence>
<dbReference type="NCBIfam" id="NF041384">
    <property type="entry name" value="YHS_seleno_dom"/>
    <property type="match status" value="1"/>
</dbReference>
<reference evidence="2 3" key="1">
    <citation type="submission" date="2017-03" db="EMBL/GenBank/DDBJ databases">
        <authorList>
            <person name="Afonso C.L."/>
            <person name="Miller P.J."/>
            <person name="Scott M.A."/>
            <person name="Spackman E."/>
            <person name="Goraichik I."/>
            <person name="Dimitrov K.M."/>
            <person name="Suarez D.L."/>
            <person name="Swayne D.E."/>
        </authorList>
    </citation>
    <scope>NUCLEOTIDE SEQUENCE [LARGE SCALE GENOMIC DNA]</scope>
    <source>
        <strain evidence="2 3">CECT 7639</strain>
    </source>
</reference>
<dbReference type="AlphaFoldDB" id="A0A1Y5S9A6"/>
<accession>A0A1Y5S9A6</accession>
<keyword evidence="3" id="KW-1185">Reference proteome</keyword>
<proteinExistence type="predicted"/>
<dbReference type="EMBL" id="FWFO01000001">
    <property type="protein sequence ID" value="SLN32674.1"/>
    <property type="molecule type" value="Genomic_DNA"/>
</dbReference>
<protein>
    <recommendedName>
        <fullName evidence="4">YHS domain protein</fullName>
    </recommendedName>
</protein>
<evidence type="ECO:0008006" key="4">
    <source>
        <dbReference type="Google" id="ProtNLM"/>
    </source>
</evidence>
<dbReference type="Proteomes" id="UP000193077">
    <property type="component" value="Unassembled WGS sequence"/>
</dbReference>
<name>A0A1Y5S9A6_9RHOB</name>
<evidence type="ECO:0000313" key="2">
    <source>
        <dbReference type="EMBL" id="SLN32674.1"/>
    </source>
</evidence>
<feature type="chain" id="PRO_5012734853" description="YHS domain protein" evidence="1">
    <location>
        <begin position="25"/>
        <end position="151"/>
    </location>
</feature>